<dbReference type="PANTHER" id="PTHR31781">
    <property type="entry name" value="UNC80"/>
    <property type="match status" value="1"/>
</dbReference>
<evidence type="ECO:0000256" key="1">
    <source>
        <dbReference type="SAM" id="MobiDB-lite"/>
    </source>
</evidence>
<dbReference type="GO" id="GO:0030424">
    <property type="term" value="C:axon"/>
    <property type="evidence" value="ECO:0007669"/>
    <property type="project" value="TreeGrafter"/>
</dbReference>
<name>A0AAJ6YQ30_9HYME</name>
<evidence type="ECO:0000313" key="2">
    <source>
        <dbReference type="Proteomes" id="UP000695007"/>
    </source>
</evidence>
<gene>
    <name evidence="3" type="primary">LOC105365665</name>
</gene>
<evidence type="ECO:0000313" key="3">
    <source>
        <dbReference type="RefSeq" id="XP_011502192.1"/>
    </source>
</evidence>
<dbReference type="PANTHER" id="PTHR31781:SF1">
    <property type="entry name" value="PROTEIN UNC-80 HOMOLOG"/>
    <property type="match status" value="1"/>
</dbReference>
<keyword evidence="2" id="KW-1185">Reference proteome</keyword>
<feature type="compositionally biased region" description="Polar residues" evidence="1">
    <location>
        <begin position="120"/>
        <end position="132"/>
    </location>
</feature>
<feature type="region of interest" description="Disordered" evidence="1">
    <location>
        <begin position="313"/>
        <end position="333"/>
    </location>
</feature>
<reference evidence="3" key="1">
    <citation type="submission" date="2025-08" db="UniProtKB">
        <authorList>
            <consortium name="RefSeq"/>
        </authorList>
    </citation>
    <scope>IDENTIFICATION</scope>
</reference>
<accession>A0AAJ6YQ30</accession>
<dbReference type="AlphaFoldDB" id="A0AAJ6YQ30"/>
<feature type="compositionally biased region" description="Polar residues" evidence="1">
    <location>
        <begin position="225"/>
        <end position="238"/>
    </location>
</feature>
<feature type="region of interest" description="Disordered" evidence="1">
    <location>
        <begin position="213"/>
        <end position="248"/>
    </location>
</feature>
<dbReference type="KEGG" id="csol:105365665"/>
<dbReference type="GeneID" id="105365665"/>
<sequence>MPRRRSNSLPIPKIEVSLYQSPESKRRNDRDATDSEDPKGPILSTDFTSGDVISKMHTEISHTRTASEKSKKRMKMADLKAFVETKLLSKSEKALEKIGHEDSKTIFEQEYHRSLDTGEGSLTRQPSISSKSFDARDPDYIEHPTNLIKGKSMPSLRYIGDTKVERKQSRFYSQSSAVPNPIITVTEHTPTPSPDYMKRLGSIDSQLDAMTSHGRQLKNDRKSSLTRSQTDSNITYSGDETPEAPGSSYYITKDGDINLHSVLEAIQNISLRNNQSCTLRICESILNLIELLMDMGILKQSLRDDSLENNQDSFDKYDCGNKKQESQDSGVQKDEIQITAHNLMMNCTIRILHHLGCPHGCLDGIRGPQADFCRSQIQTILNKLHAASSKSKTWF</sequence>
<feature type="region of interest" description="Disordered" evidence="1">
    <location>
        <begin position="116"/>
        <end position="138"/>
    </location>
</feature>
<dbReference type="RefSeq" id="XP_011502192.1">
    <property type="nucleotide sequence ID" value="XM_011503890.1"/>
</dbReference>
<dbReference type="GO" id="GO:0005261">
    <property type="term" value="F:monoatomic cation channel activity"/>
    <property type="evidence" value="ECO:0007669"/>
    <property type="project" value="TreeGrafter"/>
</dbReference>
<proteinExistence type="predicted"/>
<protein>
    <submittedName>
        <fullName evidence="3">Protein unc-80 homolog</fullName>
    </submittedName>
</protein>
<dbReference type="GO" id="GO:0055080">
    <property type="term" value="P:monoatomic cation homeostasis"/>
    <property type="evidence" value="ECO:0007669"/>
    <property type="project" value="TreeGrafter"/>
</dbReference>
<dbReference type="Proteomes" id="UP000695007">
    <property type="component" value="Unplaced"/>
</dbReference>
<dbReference type="GO" id="GO:0034703">
    <property type="term" value="C:cation channel complex"/>
    <property type="evidence" value="ECO:0007669"/>
    <property type="project" value="TreeGrafter"/>
</dbReference>
<organism evidence="2 3">
    <name type="scientific">Ceratosolen solmsi marchali</name>
    <dbReference type="NCBI Taxonomy" id="326594"/>
    <lineage>
        <taxon>Eukaryota</taxon>
        <taxon>Metazoa</taxon>
        <taxon>Ecdysozoa</taxon>
        <taxon>Arthropoda</taxon>
        <taxon>Hexapoda</taxon>
        <taxon>Insecta</taxon>
        <taxon>Pterygota</taxon>
        <taxon>Neoptera</taxon>
        <taxon>Endopterygota</taxon>
        <taxon>Hymenoptera</taxon>
        <taxon>Apocrita</taxon>
        <taxon>Proctotrupomorpha</taxon>
        <taxon>Chalcidoidea</taxon>
        <taxon>Agaonidae</taxon>
        <taxon>Agaoninae</taxon>
        <taxon>Ceratosolen</taxon>
    </lineage>
</organism>
<feature type="region of interest" description="Disordered" evidence="1">
    <location>
        <begin position="1"/>
        <end position="51"/>
    </location>
</feature>
<feature type="compositionally biased region" description="Basic and acidic residues" evidence="1">
    <location>
        <begin position="23"/>
        <end position="39"/>
    </location>
</feature>